<sequence length="320" mass="36523">MAVVPSLTFTNGHKIPILGLGTWKSEPAIVGVAVKDAISTGYRHIDCAWIYGNEQEIGRAIREKIGDKTVKRKDLFITNKLWNTYHNPSMVEKACRTSLDSMGLDYFDLYMMHYPFGFVDSDGVVYVPKDDRGKIIFSDVDYIDTWKGMETLVDKGLVRSIGVSNFNSYQIHRLMTRVDRKHDPVCCQIESSPYFPNEKLIHSCKSKGLVVTTFSPLGSPDRPWAKPKDPKLLHETTLLEIGTRYKKTPAQIALRWNIERGCTVIPKSVTPNRLRENIDIFNFSLSGSEIKKINMLDRNLRVNTFSSASKSPYYPFHDEY</sequence>
<dbReference type="Pfam" id="PF00248">
    <property type="entry name" value="Aldo_ket_red"/>
    <property type="match status" value="1"/>
</dbReference>
<dbReference type="EMBL" id="JARBDR010000246">
    <property type="protein sequence ID" value="KAJ8317653.1"/>
    <property type="molecule type" value="Genomic_DNA"/>
</dbReference>
<dbReference type="InterPro" id="IPR018170">
    <property type="entry name" value="Aldo/ket_reductase_CS"/>
</dbReference>
<proteinExistence type="predicted"/>
<feature type="domain" description="NADP-dependent oxidoreductase" evidence="1">
    <location>
        <begin position="18"/>
        <end position="296"/>
    </location>
</feature>
<accession>A0ABQ9FPL9</accession>
<dbReference type="InterPro" id="IPR020471">
    <property type="entry name" value="AKR"/>
</dbReference>
<evidence type="ECO:0000313" key="2">
    <source>
        <dbReference type="EMBL" id="KAJ8317653.1"/>
    </source>
</evidence>
<dbReference type="PROSITE" id="PS00063">
    <property type="entry name" value="ALDOKETO_REDUCTASE_3"/>
    <property type="match status" value="1"/>
</dbReference>
<reference evidence="2 3" key="1">
    <citation type="submission" date="2022-12" db="EMBL/GenBank/DDBJ databases">
        <title>Chromosome-level genome of Tegillarca granosa.</title>
        <authorList>
            <person name="Kim J."/>
        </authorList>
    </citation>
    <scope>NUCLEOTIDE SEQUENCE [LARGE SCALE GENOMIC DNA]</scope>
    <source>
        <strain evidence="2">Teg-2019</strain>
        <tissue evidence="2">Adductor muscle</tissue>
    </source>
</reference>
<organism evidence="2 3">
    <name type="scientific">Tegillarca granosa</name>
    <name type="common">Malaysian cockle</name>
    <name type="synonym">Anadara granosa</name>
    <dbReference type="NCBI Taxonomy" id="220873"/>
    <lineage>
        <taxon>Eukaryota</taxon>
        <taxon>Metazoa</taxon>
        <taxon>Spiralia</taxon>
        <taxon>Lophotrochozoa</taxon>
        <taxon>Mollusca</taxon>
        <taxon>Bivalvia</taxon>
        <taxon>Autobranchia</taxon>
        <taxon>Pteriomorphia</taxon>
        <taxon>Arcoida</taxon>
        <taxon>Arcoidea</taxon>
        <taxon>Arcidae</taxon>
        <taxon>Tegillarca</taxon>
    </lineage>
</organism>
<evidence type="ECO:0000259" key="1">
    <source>
        <dbReference type="Pfam" id="PF00248"/>
    </source>
</evidence>
<dbReference type="Proteomes" id="UP001217089">
    <property type="component" value="Unassembled WGS sequence"/>
</dbReference>
<dbReference type="PIRSF" id="PIRSF000097">
    <property type="entry name" value="AKR"/>
    <property type="match status" value="1"/>
</dbReference>
<keyword evidence="3" id="KW-1185">Reference proteome</keyword>
<gene>
    <name evidence="2" type="ORF">KUTeg_005557</name>
</gene>
<evidence type="ECO:0000313" key="3">
    <source>
        <dbReference type="Proteomes" id="UP001217089"/>
    </source>
</evidence>
<comment type="caution">
    <text evidence="2">The sequence shown here is derived from an EMBL/GenBank/DDBJ whole genome shotgun (WGS) entry which is preliminary data.</text>
</comment>
<protein>
    <recommendedName>
        <fullName evidence="1">NADP-dependent oxidoreductase domain-containing protein</fullName>
    </recommendedName>
</protein>
<dbReference type="SUPFAM" id="SSF51430">
    <property type="entry name" value="NAD(P)-linked oxidoreductase"/>
    <property type="match status" value="1"/>
</dbReference>
<dbReference type="InterPro" id="IPR036812">
    <property type="entry name" value="NAD(P)_OxRdtase_dom_sf"/>
</dbReference>
<dbReference type="PRINTS" id="PR00069">
    <property type="entry name" value="ALDKETRDTASE"/>
</dbReference>
<dbReference type="InterPro" id="IPR023210">
    <property type="entry name" value="NADP_OxRdtase_dom"/>
</dbReference>
<name>A0ABQ9FPL9_TEGGR</name>
<dbReference type="PROSITE" id="PS00798">
    <property type="entry name" value="ALDOKETO_REDUCTASE_1"/>
    <property type="match status" value="1"/>
</dbReference>
<dbReference type="Gene3D" id="3.20.20.100">
    <property type="entry name" value="NADP-dependent oxidoreductase domain"/>
    <property type="match status" value="1"/>
</dbReference>
<dbReference type="PANTHER" id="PTHR11732">
    <property type="entry name" value="ALDO/KETO REDUCTASE"/>
    <property type="match status" value="1"/>
</dbReference>
<dbReference type="PROSITE" id="PS00062">
    <property type="entry name" value="ALDOKETO_REDUCTASE_2"/>
    <property type="match status" value="1"/>
</dbReference>